<dbReference type="InterPro" id="IPR017853">
    <property type="entry name" value="GH"/>
</dbReference>
<dbReference type="Gene3D" id="3.20.20.80">
    <property type="entry name" value="Glycosidases"/>
    <property type="match status" value="1"/>
</dbReference>
<keyword evidence="1" id="KW-0732">Signal</keyword>
<organism evidence="2 3">
    <name type="scientific">Pseudopedobacter beijingensis</name>
    <dbReference type="NCBI Taxonomy" id="1207056"/>
    <lineage>
        <taxon>Bacteria</taxon>
        <taxon>Pseudomonadati</taxon>
        <taxon>Bacteroidota</taxon>
        <taxon>Sphingobacteriia</taxon>
        <taxon>Sphingobacteriales</taxon>
        <taxon>Sphingobacteriaceae</taxon>
        <taxon>Pseudopedobacter</taxon>
    </lineage>
</organism>
<evidence type="ECO:0008006" key="4">
    <source>
        <dbReference type="Google" id="ProtNLM"/>
    </source>
</evidence>
<dbReference type="EMBL" id="JBHUDG010000003">
    <property type="protein sequence ID" value="MFD1628771.1"/>
    <property type="molecule type" value="Genomic_DNA"/>
</dbReference>
<protein>
    <recommendedName>
        <fullName evidence="4">Agarase</fullName>
    </recommendedName>
</protein>
<reference evidence="3" key="1">
    <citation type="journal article" date="2019" name="Int. J. Syst. Evol. Microbiol.">
        <title>The Global Catalogue of Microorganisms (GCM) 10K type strain sequencing project: providing services to taxonomists for standard genome sequencing and annotation.</title>
        <authorList>
            <consortium name="The Broad Institute Genomics Platform"/>
            <consortium name="The Broad Institute Genome Sequencing Center for Infectious Disease"/>
            <person name="Wu L."/>
            <person name="Ma J."/>
        </authorList>
    </citation>
    <scope>NUCLEOTIDE SEQUENCE [LARGE SCALE GENOMIC DNA]</scope>
    <source>
        <strain evidence="3">CCUG 53762</strain>
    </source>
</reference>
<gene>
    <name evidence="2" type="ORF">ACFSAH_02720</name>
</gene>
<keyword evidence="3" id="KW-1185">Reference proteome</keyword>
<name>A0ABW4I7Q0_9SPHI</name>
<evidence type="ECO:0000313" key="3">
    <source>
        <dbReference type="Proteomes" id="UP001597118"/>
    </source>
</evidence>
<dbReference type="SUPFAM" id="SSF51445">
    <property type="entry name" value="(Trans)glycosidases"/>
    <property type="match status" value="1"/>
</dbReference>
<sequence>MRKLLIARICIPLLFCVPARAQQSGNYLSETVEAKTRSRDASGSPVFSDWKPFETRLVANIRDFKPAPVELNKYGSSKSIKSKKTGFFRAEKINNRWWIIDPEGYAGLNIAMNSVNTGNSERNKEAYAQKFTNNTDWIQKTKTQLHDLGFNGTGSWSNHGAVIKANDQSKKPLSYTINWNFMSSYGKKRGGTYSVPGHTGYPGNVIFVFDPEFEKFCDEHAKQLATYKDDPNLFGYFSDNEMPFSLKNLEGYLHLKNKEDHGYLAAKKWLDERNITQDQITDKDRAEFLAFAADKYFSIVSNAIKKYDPNHMYLGSRLYSSEKNVPAFMKTVGKYVDIVSINYYGVWTPNSKMLANWEKWSGKPFIITEYYTKGMDSGLPNISGAGWQVKTQEDRGKFYQNYCLALLESKTCVGWHWFKYQDNDPSNSKAEASNQDANKGIVDNDYNLYIPLADKMRELNQNYIQLINYLDNINK</sequence>
<dbReference type="RefSeq" id="WP_379661157.1">
    <property type="nucleotide sequence ID" value="NZ_JBHUDG010000003.1"/>
</dbReference>
<dbReference type="Proteomes" id="UP001597118">
    <property type="component" value="Unassembled WGS sequence"/>
</dbReference>
<evidence type="ECO:0000256" key="1">
    <source>
        <dbReference type="SAM" id="SignalP"/>
    </source>
</evidence>
<feature type="signal peptide" evidence="1">
    <location>
        <begin position="1"/>
        <end position="21"/>
    </location>
</feature>
<evidence type="ECO:0000313" key="2">
    <source>
        <dbReference type="EMBL" id="MFD1628771.1"/>
    </source>
</evidence>
<comment type="caution">
    <text evidence="2">The sequence shown here is derived from an EMBL/GenBank/DDBJ whole genome shotgun (WGS) entry which is preliminary data.</text>
</comment>
<proteinExistence type="predicted"/>
<accession>A0ABW4I7Q0</accession>
<feature type="chain" id="PRO_5046400936" description="Agarase" evidence="1">
    <location>
        <begin position="22"/>
        <end position="475"/>
    </location>
</feature>